<accession>A0A151INQ3</accession>
<dbReference type="InterPro" id="IPR012337">
    <property type="entry name" value="RNaseH-like_sf"/>
</dbReference>
<dbReference type="SUPFAM" id="SSF53098">
    <property type="entry name" value="Ribonuclease H-like"/>
    <property type="match status" value="1"/>
</dbReference>
<protein>
    <recommendedName>
        <fullName evidence="1">HAT C-terminal dimerisation domain-containing protein</fullName>
    </recommendedName>
</protein>
<dbReference type="EMBL" id="KQ976925">
    <property type="protein sequence ID" value="KYN07065.1"/>
    <property type="molecule type" value="Genomic_DNA"/>
</dbReference>
<evidence type="ECO:0000313" key="2">
    <source>
        <dbReference type="EMBL" id="KYN07065.1"/>
    </source>
</evidence>
<dbReference type="Proteomes" id="UP000078542">
    <property type="component" value="Unassembled WGS sequence"/>
</dbReference>
<name>A0A151INQ3_9HYME</name>
<organism evidence="2 3">
    <name type="scientific">Cyphomyrmex costatus</name>
    <dbReference type="NCBI Taxonomy" id="456900"/>
    <lineage>
        <taxon>Eukaryota</taxon>
        <taxon>Metazoa</taxon>
        <taxon>Ecdysozoa</taxon>
        <taxon>Arthropoda</taxon>
        <taxon>Hexapoda</taxon>
        <taxon>Insecta</taxon>
        <taxon>Pterygota</taxon>
        <taxon>Neoptera</taxon>
        <taxon>Endopterygota</taxon>
        <taxon>Hymenoptera</taxon>
        <taxon>Apocrita</taxon>
        <taxon>Aculeata</taxon>
        <taxon>Formicoidea</taxon>
        <taxon>Formicidae</taxon>
        <taxon>Myrmicinae</taxon>
        <taxon>Cyphomyrmex</taxon>
    </lineage>
</organism>
<evidence type="ECO:0000313" key="3">
    <source>
        <dbReference type="Proteomes" id="UP000078542"/>
    </source>
</evidence>
<dbReference type="AlphaFoldDB" id="A0A151INQ3"/>
<sequence length="118" mass="13331">MAVFHGPSLLFSLTILTHGSRSLFSMSLVGQKQFGNIARFVLAMLCFPFSNVSVERLFSMMNIIKNKLRNRIAVKTTNAIMRIRCNMPQGGCVNFEPTVNMLKKFNSENMYIDDTETG</sequence>
<dbReference type="InterPro" id="IPR008906">
    <property type="entry name" value="HATC_C_dom"/>
</dbReference>
<dbReference type="Pfam" id="PF05699">
    <property type="entry name" value="Dimer_Tnp_hAT"/>
    <property type="match status" value="1"/>
</dbReference>
<keyword evidence="3" id="KW-1185">Reference proteome</keyword>
<proteinExistence type="predicted"/>
<gene>
    <name evidence="2" type="ORF">ALC62_01976</name>
</gene>
<feature type="domain" description="HAT C-terminal dimerisation" evidence="1">
    <location>
        <begin position="31"/>
        <end position="86"/>
    </location>
</feature>
<reference evidence="2 3" key="1">
    <citation type="submission" date="2016-03" db="EMBL/GenBank/DDBJ databases">
        <title>Cyphomyrmex costatus WGS genome.</title>
        <authorList>
            <person name="Nygaard S."/>
            <person name="Hu H."/>
            <person name="Boomsma J."/>
            <person name="Zhang G."/>
        </authorList>
    </citation>
    <scope>NUCLEOTIDE SEQUENCE [LARGE SCALE GENOMIC DNA]</scope>
    <source>
        <strain evidence="2">MS0001</strain>
        <tissue evidence="2">Whole body</tissue>
    </source>
</reference>
<evidence type="ECO:0000259" key="1">
    <source>
        <dbReference type="Pfam" id="PF05699"/>
    </source>
</evidence>
<dbReference type="GO" id="GO:0046983">
    <property type="term" value="F:protein dimerization activity"/>
    <property type="evidence" value="ECO:0007669"/>
    <property type="project" value="InterPro"/>
</dbReference>